<protein>
    <submittedName>
        <fullName evidence="8">SigE family RNA polymerase sigma factor</fullName>
    </submittedName>
</protein>
<organism evidence="8 9">
    <name type="scientific">Actinoplanes hulinensis</name>
    <dbReference type="NCBI Taxonomy" id="1144547"/>
    <lineage>
        <taxon>Bacteria</taxon>
        <taxon>Bacillati</taxon>
        <taxon>Actinomycetota</taxon>
        <taxon>Actinomycetes</taxon>
        <taxon>Micromonosporales</taxon>
        <taxon>Micromonosporaceae</taxon>
        <taxon>Actinoplanes</taxon>
    </lineage>
</organism>
<accession>A0ABS7B4Z3</accession>
<dbReference type="PANTHER" id="PTHR43133">
    <property type="entry name" value="RNA POLYMERASE ECF-TYPE SIGMA FACTO"/>
    <property type="match status" value="1"/>
</dbReference>
<evidence type="ECO:0000313" key="8">
    <source>
        <dbReference type="EMBL" id="MBW6436065.1"/>
    </source>
</evidence>
<keyword evidence="2" id="KW-0805">Transcription regulation</keyword>
<keyword evidence="9" id="KW-1185">Reference proteome</keyword>
<dbReference type="InterPro" id="IPR007627">
    <property type="entry name" value="RNA_pol_sigma70_r2"/>
</dbReference>
<dbReference type="SUPFAM" id="SSF88946">
    <property type="entry name" value="Sigma2 domain of RNA polymerase sigma factors"/>
    <property type="match status" value="1"/>
</dbReference>
<feature type="domain" description="RNA polymerase sigma-70 region 2" evidence="6">
    <location>
        <begin position="21"/>
        <end position="87"/>
    </location>
</feature>
<keyword evidence="5" id="KW-0804">Transcription</keyword>
<comment type="caution">
    <text evidence="8">The sequence shown here is derived from an EMBL/GenBank/DDBJ whole genome shotgun (WGS) entry which is preliminary data.</text>
</comment>
<keyword evidence="3" id="KW-0731">Sigma factor</keyword>
<evidence type="ECO:0000256" key="4">
    <source>
        <dbReference type="ARBA" id="ARBA00023125"/>
    </source>
</evidence>
<dbReference type="Pfam" id="PF08281">
    <property type="entry name" value="Sigma70_r4_2"/>
    <property type="match status" value="1"/>
</dbReference>
<dbReference type="InterPro" id="IPR013324">
    <property type="entry name" value="RNA_pol_sigma_r3/r4-like"/>
</dbReference>
<gene>
    <name evidence="8" type="ORF">KZ829_20180</name>
</gene>
<feature type="domain" description="RNA polymerase sigma factor 70 region 4 type 2" evidence="7">
    <location>
        <begin position="110"/>
        <end position="160"/>
    </location>
</feature>
<dbReference type="SUPFAM" id="SSF88659">
    <property type="entry name" value="Sigma3 and sigma4 domains of RNA polymerase sigma factors"/>
    <property type="match status" value="1"/>
</dbReference>
<dbReference type="InterPro" id="IPR036388">
    <property type="entry name" value="WH-like_DNA-bd_sf"/>
</dbReference>
<evidence type="ECO:0000313" key="9">
    <source>
        <dbReference type="Proteomes" id="UP001519863"/>
    </source>
</evidence>
<dbReference type="InterPro" id="IPR013325">
    <property type="entry name" value="RNA_pol_sigma_r2"/>
</dbReference>
<dbReference type="Gene3D" id="1.10.10.10">
    <property type="entry name" value="Winged helix-like DNA-binding domain superfamily/Winged helix DNA-binding domain"/>
    <property type="match status" value="1"/>
</dbReference>
<reference evidence="8 9" key="1">
    <citation type="journal article" date="2013" name="Antonie Van Leeuwenhoek">
        <title>Actinoplanes hulinensis sp. nov., a novel actinomycete isolated from soybean root (Glycine max (L.) Merr).</title>
        <authorList>
            <person name="Shen Y."/>
            <person name="Liu C."/>
            <person name="Wang X."/>
            <person name="Zhao J."/>
            <person name="Jia F."/>
            <person name="Zhang Y."/>
            <person name="Wang L."/>
            <person name="Yang D."/>
            <person name="Xiang W."/>
        </authorList>
    </citation>
    <scope>NUCLEOTIDE SEQUENCE [LARGE SCALE GENOMIC DNA]</scope>
    <source>
        <strain evidence="8 9">NEAU-M9</strain>
    </source>
</reference>
<dbReference type="Proteomes" id="UP001519863">
    <property type="component" value="Unassembled WGS sequence"/>
</dbReference>
<dbReference type="CDD" id="cd06171">
    <property type="entry name" value="Sigma70_r4"/>
    <property type="match status" value="1"/>
</dbReference>
<dbReference type="InterPro" id="IPR014325">
    <property type="entry name" value="RNA_pol_sigma-E_actinobac"/>
</dbReference>
<sequence length="177" mass="19999">MSPVRNRGCSPVRDDAFRAYFERHHASLSRLAYLMTGESQVADDLAADALTEVWRHWDRVDAADDPVAYGHGIVMNLSRQWVRRRGRERLLSFGSLRRGRDTDVPAVLDVRGALRRLPHRRRACVVLRYAFDLPEREVAAILDISVGAVKSATSRGARQLAELLGDHVRTDGWEAAR</sequence>
<dbReference type="Pfam" id="PF04542">
    <property type="entry name" value="Sigma70_r2"/>
    <property type="match status" value="1"/>
</dbReference>
<evidence type="ECO:0000256" key="5">
    <source>
        <dbReference type="ARBA" id="ARBA00023163"/>
    </source>
</evidence>
<evidence type="ECO:0000256" key="1">
    <source>
        <dbReference type="ARBA" id="ARBA00010641"/>
    </source>
</evidence>
<dbReference type="InterPro" id="IPR013249">
    <property type="entry name" value="RNA_pol_sigma70_r4_t2"/>
</dbReference>
<comment type="similarity">
    <text evidence="1">Belongs to the sigma-70 factor family. ECF subfamily.</text>
</comment>
<name>A0ABS7B4Z3_9ACTN</name>
<dbReference type="EMBL" id="JAHXZI010000010">
    <property type="protein sequence ID" value="MBW6436065.1"/>
    <property type="molecule type" value="Genomic_DNA"/>
</dbReference>
<keyword evidence="4" id="KW-0238">DNA-binding</keyword>
<evidence type="ECO:0000259" key="7">
    <source>
        <dbReference type="Pfam" id="PF08281"/>
    </source>
</evidence>
<dbReference type="InterPro" id="IPR039425">
    <property type="entry name" value="RNA_pol_sigma-70-like"/>
</dbReference>
<proteinExistence type="inferred from homology"/>
<dbReference type="Gene3D" id="1.10.1740.10">
    <property type="match status" value="1"/>
</dbReference>
<dbReference type="NCBIfam" id="TIGR02983">
    <property type="entry name" value="SigE-fam_strep"/>
    <property type="match status" value="1"/>
</dbReference>
<dbReference type="PANTHER" id="PTHR43133:SF50">
    <property type="entry name" value="ECF RNA POLYMERASE SIGMA FACTOR SIGM"/>
    <property type="match status" value="1"/>
</dbReference>
<evidence type="ECO:0000256" key="3">
    <source>
        <dbReference type="ARBA" id="ARBA00023082"/>
    </source>
</evidence>
<evidence type="ECO:0000259" key="6">
    <source>
        <dbReference type="Pfam" id="PF04542"/>
    </source>
</evidence>
<evidence type="ECO:0000256" key="2">
    <source>
        <dbReference type="ARBA" id="ARBA00023015"/>
    </source>
</evidence>